<protein>
    <recommendedName>
        <fullName evidence="6">Aminotransferase</fullName>
        <ecNumber evidence="6">2.6.1.-</ecNumber>
    </recommendedName>
</protein>
<dbReference type="RefSeq" id="WP_132641697.1">
    <property type="nucleotide sequence ID" value="NZ_SMLD01000304.1"/>
</dbReference>
<dbReference type="EC" id="2.6.1.-" evidence="6"/>
<dbReference type="PRINTS" id="PR00753">
    <property type="entry name" value="ACCSYNTHASE"/>
</dbReference>
<dbReference type="InterPro" id="IPR015421">
    <property type="entry name" value="PyrdxlP-dep_Trfase_major"/>
</dbReference>
<reference evidence="8 9" key="1">
    <citation type="submission" date="2019-03" db="EMBL/GenBank/DDBJ databases">
        <title>Draft genome sequences of novel Actinobacteria.</title>
        <authorList>
            <person name="Sahin N."/>
            <person name="Ay H."/>
            <person name="Saygin H."/>
        </authorList>
    </citation>
    <scope>NUCLEOTIDE SEQUENCE [LARGE SCALE GENOMIC DNA]</scope>
    <source>
        <strain evidence="8 9">6K102</strain>
    </source>
</reference>
<dbReference type="FunFam" id="3.40.640.10:FF:000033">
    <property type="entry name" value="Aspartate aminotransferase"/>
    <property type="match status" value="1"/>
</dbReference>
<dbReference type="InterPro" id="IPR004839">
    <property type="entry name" value="Aminotransferase_I/II_large"/>
</dbReference>
<comment type="cofactor">
    <cofactor evidence="1 6">
        <name>pyridoxal 5'-phosphate</name>
        <dbReference type="ChEBI" id="CHEBI:597326"/>
    </cofactor>
</comment>
<dbReference type="GO" id="GO:0030170">
    <property type="term" value="F:pyridoxal phosphate binding"/>
    <property type="evidence" value="ECO:0007669"/>
    <property type="project" value="InterPro"/>
</dbReference>
<dbReference type="InterPro" id="IPR015422">
    <property type="entry name" value="PyrdxlP-dep_Trfase_small"/>
</dbReference>
<comment type="caution">
    <text evidence="8">The sequence shown here is derived from an EMBL/GenBank/DDBJ whole genome shotgun (WGS) entry which is preliminary data.</text>
</comment>
<proteinExistence type="inferred from homology"/>
<sequence>MSTRSRISARISAISESATLAVDAKAKAMKAAGRPVIGFGAGEPDFPTPGYIVEAAVEAARDPRFHKYTPAGGLPELKQAIAAKTRRDSGYAAEASQVLVTNGGKQAVYQAFATLLDPGDEVIVVAPYWTTYPEAIKLAGGRQVSVVTDESTGYLVSVEQLEAARTERTKALLFVSPSNPTGAVHSREETVAIGRWAAEHGLWVVTDEIYEHLVYGGAAFTSIATAVPELGDRVVILNGVAKTYAMTGWRVGWLIGPSDVVKAATNLQSHATSNVSNVAQMAALAAVSGDLSAVAEMRAAFDRRRQTMVRMLNEIPGVLCPEPKGAFYAYPSVKELLGKEVRGHRPASSGELAELILEEAEVAVVPGEAFGTPGYFRLSYALGDDDLVEGVSRLGKLLAEAR</sequence>
<dbReference type="Proteomes" id="UP000295136">
    <property type="component" value="Unassembled WGS sequence"/>
</dbReference>
<dbReference type="InterPro" id="IPR050596">
    <property type="entry name" value="AspAT/PAT-like"/>
</dbReference>
<evidence type="ECO:0000256" key="3">
    <source>
        <dbReference type="ARBA" id="ARBA00022576"/>
    </source>
</evidence>
<keyword evidence="3 6" id="KW-0032">Aminotransferase</keyword>
<evidence type="ECO:0000256" key="6">
    <source>
        <dbReference type="RuleBase" id="RU000481"/>
    </source>
</evidence>
<evidence type="ECO:0000313" key="8">
    <source>
        <dbReference type="EMBL" id="TDE20891.1"/>
    </source>
</evidence>
<evidence type="ECO:0000313" key="9">
    <source>
        <dbReference type="Proteomes" id="UP000295136"/>
    </source>
</evidence>
<feature type="domain" description="Aminotransferase class I/classII large" evidence="7">
    <location>
        <begin position="35"/>
        <end position="389"/>
    </location>
</feature>
<dbReference type="AlphaFoldDB" id="A0A4R5E3R3"/>
<dbReference type="GO" id="GO:0008483">
    <property type="term" value="F:transaminase activity"/>
    <property type="evidence" value="ECO:0007669"/>
    <property type="project" value="UniProtKB-KW"/>
</dbReference>
<name>A0A4R5E3R3_9ACTN</name>
<dbReference type="Gene3D" id="3.90.1150.10">
    <property type="entry name" value="Aspartate Aminotransferase, domain 1"/>
    <property type="match status" value="1"/>
</dbReference>
<accession>A0A4R5E3R3</accession>
<gene>
    <name evidence="8" type="ORF">E1295_46920</name>
</gene>
<dbReference type="PANTHER" id="PTHR46383:SF1">
    <property type="entry name" value="ASPARTATE AMINOTRANSFERASE"/>
    <property type="match status" value="1"/>
</dbReference>
<evidence type="ECO:0000256" key="5">
    <source>
        <dbReference type="ARBA" id="ARBA00022898"/>
    </source>
</evidence>
<evidence type="ECO:0000256" key="4">
    <source>
        <dbReference type="ARBA" id="ARBA00022679"/>
    </source>
</evidence>
<dbReference type="PANTHER" id="PTHR46383">
    <property type="entry name" value="ASPARTATE AMINOTRANSFERASE"/>
    <property type="match status" value="1"/>
</dbReference>
<comment type="similarity">
    <text evidence="2 6">Belongs to the class-I pyridoxal-phosphate-dependent aminotransferase family.</text>
</comment>
<dbReference type="InterPro" id="IPR015424">
    <property type="entry name" value="PyrdxlP-dep_Trfase"/>
</dbReference>
<dbReference type="EMBL" id="SMLD01000304">
    <property type="protein sequence ID" value="TDE20891.1"/>
    <property type="molecule type" value="Genomic_DNA"/>
</dbReference>
<evidence type="ECO:0000256" key="2">
    <source>
        <dbReference type="ARBA" id="ARBA00007441"/>
    </source>
</evidence>
<dbReference type="GO" id="GO:0006520">
    <property type="term" value="P:amino acid metabolic process"/>
    <property type="evidence" value="ECO:0007669"/>
    <property type="project" value="InterPro"/>
</dbReference>
<keyword evidence="9" id="KW-1185">Reference proteome</keyword>
<keyword evidence="4 6" id="KW-0808">Transferase</keyword>
<keyword evidence="5" id="KW-0663">Pyridoxal phosphate</keyword>
<evidence type="ECO:0000259" key="7">
    <source>
        <dbReference type="Pfam" id="PF00155"/>
    </source>
</evidence>
<evidence type="ECO:0000256" key="1">
    <source>
        <dbReference type="ARBA" id="ARBA00001933"/>
    </source>
</evidence>
<dbReference type="Gene3D" id="3.40.640.10">
    <property type="entry name" value="Type I PLP-dependent aspartate aminotransferase-like (Major domain)"/>
    <property type="match status" value="1"/>
</dbReference>
<dbReference type="InterPro" id="IPR004838">
    <property type="entry name" value="NHTrfase_class1_PyrdxlP-BS"/>
</dbReference>
<dbReference type="SUPFAM" id="SSF53383">
    <property type="entry name" value="PLP-dependent transferases"/>
    <property type="match status" value="1"/>
</dbReference>
<dbReference type="Pfam" id="PF00155">
    <property type="entry name" value="Aminotran_1_2"/>
    <property type="match status" value="1"/>
</dbReference>
<organism evidence="8 9">
    <name type="scientific">Nonomuraea mesophila</name>
    <dbReference type="NCBI Taxonomy" id="2530382"/>
    <lineage>
        <taxon>Bacteria</taxon>
        <taxon>Bacillati</taxon>
        <taxon>Actinomycetota</taxon>
        <taxon>Actinomycetes</taxon>
        <taxon>Streptosporangiales</taxon>
        <taxon>Streptosporangiaceae</taxon>
        <taxon>Nonomuraea</taxon>
    </lineage>
</organism>
<dbReference type="CDD" id="cd00609">
    <property type="entry name" value="AAT_like"/>
    <property type="match status" value="1"/>
</dbReference>
<dbReference type="PROSITE" id="PS00105">
    <property type="entry name" value="AA_TRANSFER_CLASS_1"/>
    <property type="match status" value="1"/>
</dbReference>